<dbReference type="OrthoDB" id="5240615at2"/>
<dbReference type="Proteomes" id="UP000256661">
    <property type="component" value="Unassembled WGS sequence"/>
</dbReference>
<reference evidence="4 5" key="1">
    <citation type="submission" date="2018-08" db="EMBL/GenBank/DDBJ databases">
        <title>Sequencing the genomes of 1000 actinobacteria strains.</title>
        <authorList>
            <person name="Klenk H.-P."/>
        </authorList>
    </citation>
    <scope>NUCLEOTIDE SEQUENCE [LARGE SCALE GENOMIC DNA]</scope>
    <source>
        <strain evidence="4 5">DSM 43927</strain>
    </source>
</reference>
<evidence type="ECO:0000259" key="3">
    <source>
        <dbReference type="SMART" id="SM00939"/>
    </source>
</evidence>
<comment type="caution">
    <text evidence="4">The sequence shown here is derived from an EMBL/GenBank/DDBJ whole genome shotgun (WGS) entry which is preliminary data.</text>
</comment>
<dbReference type="PANTHER" id="PTHR43056:SF10">
    <property type="entry name" value="COCE_NOND FAMILY, PUTATIVE (AFU_ORTHOLOGUE AFUA_7G00600)-RELATED"/>
    <property type="match status" value="1"/>
</dbReference>
<dbReference type="Gene3D" id="3.40.50.1820">
    <property type="entry name" value="alpha/beta hydrolase"/>
    <property type="match status" value="1"/>
</dbReference>
<dbReference type="Pfam" id="PF02129">
    <property type="entry name" value="Peptidase_S15"/>
    <property type="match status" value="1"/>
</dbReference>
<feature type="region of interest" description="Disordered" evidence="2">
    <location>
        <begin position="337"/>
        <end position="387"/>
    </location>
</feature>
<keyword evidence="1" id="KW-0378">Hydrolase</keyword>
<dbReference type="SUPFAM" id="SSF49785">
    <property type="entry name" value="Galactose-binding domain-like"/>
    <property type="match status" value="1"/>
</dbReference>
<dbReference type="Gene3D" id="1.10.3020.10">
    <property type="entry name" value="alpha-amino acid ester hydrolase ( Helical cap domain)"/>
    <property type="match status" value="1"/>
</dbReference>
<protein>
    <recommendedName>
        <fullName evidence="3">Xaa-Pro dipeptidyl-peptidase C-terminal domain-containing protein</fullName>
    </recommendedName>
</protein>
<evidence type="ECO:0000256" key="2">
    <source>
        <dbReference type="SAM" id="MobiDB-lite"/>
    </source>
</evidence>
<keyword evidence="5" id="KW-1185">Reference proteome</keyword>
<dbReference type="GO" id="GO:0008239">
    <property type="term" value="F:dipeptidyl-peptidase activity"/>
    <property type="evidence" value="ECO:0007669"/>
    <property type="project" value="InterPro"/>
</dbReference>
<dbReference type="InterPro" id="IPR029058">
    <property type="entry name" value="AB_hydrolase_fold"/>
</dbReference>
<name>A0A3D9SVY9_9ACTN</name>
<dbReference type="EMBL" id="QTTT01000001">
    <property type="protein sequence ID" value="REF00103.1"/>
    <property type="molecule type" value="Genomic_DNA"/>
</dbReference>
<dbReference type="SMART" id="SM00939">
    <property type="entry name" value="PepX_C"/>
    <property type="match status" value="1"/>
</dbReference>
<feature type="domain" description="Xaa-Pro dipeptidyl-peptidase C-terminal" evidence="3">
    <location>
        <begin position="307"/>
        <end position="542"/>
    </location>
</feature>
<gene>
    <name evidence="4" type="ORF">DFJ69_5630</name>
</gene>
<evidence type="ECO:0000256" key="1">
    <source>
        <dbReference type="ARBA" id="ARBA00022801"/>
    </source>
</evidence>
<dbReference type="SUPFAM" id="SSF53474">
    <property type="entry name" value="alpha/beta-Hydrolases"/>
    <property type="match status" value="1"/>
</dbReference>
<dbReference type="AlphaFoldDB" id="A0A3D9SVY9"/>
<evidence type="ECO:0000313" key="5">
    <source>
        <dbReference type="Proteomes" id="UP000256661"/>
    </source>
</evidence>
<sequence length="550" mass="60005">MALLSRIAERVLGLPPAVTRDVEVRRGLRVPMPDGVALLADLYLPRRVPNAPTVLIRTPYGRGGLLGAGLCRPFAERGHQVLVQACRGTGGSGGRFDPFGHERADGAATLDWVEKQPWFNGRLLTFGPSYLGYAQWAMAPDAGDRITAMAPMVSASQFRDQTYLGDAYTLRGALNWSAMMTAREGGPLRALLHDLRGGRRTLAAMTHLPLSEADTKAVGRPVEWYQRWLASDSPGHPYWEGDRDHRARVGDVTAPVSMVGGWHDLFLFSQLEDYAALRAAGRRPHLTIGPWTHSDRAALGVAMTEALQWFRAHVTGDRSGLRDAAVRLYVQGAEEWRDYPDWPPPDTEPRTWFLQPSGGLSAHSPGPSPPSRFRYDPADPTPGVGGPLLDGRAAGRKDNAALEARPDVLVFTSAPLDAPVEVIGPVTARIALRCSRAYTDVFVRVCDVDPQGVSLNVCDGLQRVTPERFPADVEGVRAVDVRLWPTAYRFGVGHRIRVQVSGGSFPRFARNPGTGEPLGTATRLLPADQEILHEPGHRSGVTFAMARTRS</sequence>
<evidence type="ECO:0000313" key="4">
    <source>
        <dbReference type="EMBL" id="REF00103.1"/>
    </source>
</evidence>
<dbReference type="PANTHER" id="PTHR43056">
    <property type="entry name" value="PEPTIDASE S9 PROLYL OLIGOPEPTIDASE"/>
    <property type="match status" value="1"/>
</dbReference>
<organism evidence="4 5">
    <name type="scientific">Thermomonospora umbrina</name>
    <dbReference type="NCBI Taxonomy" id="111806"/>
    <lineage>
        <taxon>Bacteria</taxon>
        <taxon>Bacillati</taxon>
        <taxon>Actinomycetota</taxon>
        <taxon>Actinomycetes</taxon>
        <taxon>Streptosporangiales</taxon>
        <taxon>Thermomonosporaceae</taxon>
        <taxon>Thermomonospora</taxon>
    </lineage>
</organism>
<dbReference type="RefSeq" id="WP_116025301.1">
    <property type="nucleotide sequence ID" value="NZ_QTTT01000001.1"/>
</dbReference>
<proteinExistence type="predicted"/>
<dbReference type="InterPro" id="IPR013736">
    <property type="entry name" value="Xaa-Pro_dipept_C"/>
</dbReference>
<dbReference type="Gene3D" id="2.60.120.260">
    <property type="entry name" value="Galactose-binding domain-like"/>
    <property type="match status" value="1"/>
</dbReference>
<dbReference type="Pfam" id="PF08530">
    <property type="entry name" value="PepX_C"/>
    <property type="match status" value="1"/>
</dbReference>
<dbReference type="InterPro" id="IPR050585">
    <property type="entry name" value="Xaa-Pro_dipeptidyl-ppase/CocE"/>
</dbReference>
<accession>A0A3D9SVY9</accession>
<dbReference type="InterPro" id="IPR008979">
    <property type="entry name" value="Galactose-bd-like_sf"/>
</dbReference>
<dbReference type="InterPro" id="IPR000383">
    <property type="entry name" value="Xaa-Pro-like_dom"/>
</dbReference>
<dbReference type="InterPro" id="IPR005674">
    <property type="entry name" value="CocE/Ser_esterase"/>
</dbReference>
<dbReference type="NCBIfam" id="TIGR00976">
    <property type="entry name" value="CocE_NonD"/>
    <property type="match status" value="1"/>
</dbReference>